<comment type="caution">
    <text evidence="4">The sequence shown here is derived from an EMBL/GenBank/DDBJ whole genome shotgun (WGS) entry which is preliminary data.</text>
</comment>
<comment type="similarity">
    <text evidence="1 2">Belongs to the OSBP family.</text>
</comment>
<dbReference type="PANTHER" id="PTHR10972">
    <property type="entry name" value="OXYSTEROL-BINDING PROTEIN-RELATED"/>
    <property type="match status" value="1"/>
</dbReference>
<evidence type="ECO:0008006" key="6">
    <source>
        <dbReference type="Google" id="ProtNLM"/>
    </source>
</evidence>
<evidence type="ECO:0000313" key="4">
    <source>
        <dbReference type="EMBL" id="KAK9762370.1"/>
    </source>
</evidence>
<feature type="region of interest" description="Disordered" evidence="3">
    <location>
        <begin position="375"/>
        <end position="394"/>
    </location>
</feature>
<dbReference type="InterPro" id="IPR037239">
    <property type="entry name" value="OSBP_sf"/>
</dbReference>
<evidence type="ECO:0000256" key="1">
    <source>
        <dbReference type="ARBA" id="ARBA00008842"/>
    </source>
</evidence>
<evidence type="ECO:0000313" key="5">
    <source>
        <dbReference type="Proteomes" id="UP001479436"/>
    </source>
</evidence>
<reference evidence="4 5" key="1">
    <citation type="submission" date="2023-04" db="EMBL/GenBank/DDBJ databases">
        <title>Genome of Basidiobolus ranarum AG-B5.</title>
        <authorList>
            <person name="Stajich J.E."/>
            <person name="Carter-House D."/>
            <person name="Gryganskyi A."/>
        </authorList>
    </citation>
    <scope>NUCLEOTIDE SEQUENCE [LARGE SCALE GENOMIC DNA]</scope>
    <source>
        <strain evidence="4 5">AG-B5</strain>
    </source>
</reference>
<dbReference type="SUPFAM" id="SSF144000">
    <property type="entry name" value="Oxysterol-binding protein-like"/>
    <property type="match status" value="1"/>
</dbReference>
<sequence length="421" mass="47428">MGITKQASLPKATLVEAEFDKPIVTTSKHVEAQEDTDQGKFKAILGLLKNMIGVKDIVSMRLSLPAQLLDPISNLEHWQYLDRPDFFACIGDNDDPLERMFAVIAWWFSKDLKYIVSRIKKPYNSILGEQFMSKWDVPASRPGLSLNDIESESEKVKVVFVAEQTSHHPPVSAFHYECPEKGVIACGSDHICARFTGTSVKVSSGSHSSGIHVRLAKRDNEEYHLSHPTASIQGWLKGSLYITVSEYCVITCPKSGLKAVIEYKEEPWLGKSKYLVEGKIFREDYSSKTSEEPIKLKNIQDTQVVAKIEGSWRGKVLGTRLDNNHTKTLIDMGSLEVIPKVVKPLSEQKDNESRKVWSEVTELIVKRDFNNATKAKHSIEDRQRQKANERQSKGDIFVPELFTIDSSKPGYPSLKIPLPDL</sequence>
<dbReference type="InterPro" id="IPR000648">
    <property type="entry name" value="Oxysterol-bd"/>
</dbReference>
<proteinExistence type="inferred from homology"/>
<dbReference type="Proteomes" id="UP001479436">
    <property type="component" value="Unassembled WGS sequence"/>
</dbReference>
<organism evidence="4 5">
    <name type="scientific">Basidiobolus ranarum</name>
    <dbReference type="NCBI Taxonomy" id="34480"/>
    <lineage>
        <taxon>Eukaryota</taxon>
        <taxon>Fungi</taxon>
        <taxon>Fungi incertae sedis</taxon>
        <taxon>Zoopagomycota</taxon>
        <taxon>Entomophthoromycotina</taxon>
        <taxon>Basidiobolomycetes</taxon>
        <taxon>Basidiobolales</taxon>
        <taxon>Basidiobolaceae</taxon>
        <taxon>Basidiobolus</taxon>
    </lineage>
</organism>
<dbReference type="PROSITE" id="PS01013">
    <property type="entry name" value="OSBP"/>
    <property type="match status" value="1"/>
</dbReference>
<evidence type="ECO:0000256" key="2">
    <source>
        <dbReference type="RuleBase" id="RU003844"/>
    </source>
</evidence>
<dbReference type="Gene3D" id="2.40.160.120">
    <property type="match status" value="1"/>
</dbReference>
<name>A0ABR2WLK2_9FUNG</name>
<gene>
    <name evidence="4" type="ORF">K7432_011950</name>
</gene>
<dbReference type="InterPro" id="IPR018494">
    <property type="entry name" value="Oxysterol-bd_CS"/>
</dbReference>
<protein>
    <recommendedName>
        <fullName evidence="6">Oxysterol-binding protein</fullName>
    </recommendedName>
</protein>
<accession>A0ABR2WLK2</accession>
<dbReference type="PANTHER" id="PTHR10972:SF212">
    <property type="entry name" value="OXYSTEROL-BINDING PROTEIN-LIKE PROTEIN 1"/>
    <property type="match status" value="1"/>
</dbReference>
<evidence type="ECO:0000256" key="3">
    <source>
        <dbReference type="SAM" id="MobiDB-lite"/>
    </source>
</evidence>
<keyword evidence="5" id="KW-1185">Reference proteome</keyword>
<dbReference type="Pfam" id="PF01237">
    <property type="entry name" value="Oxysterol_BP"/>
    <property type="match status" value="1"/>
</dbReference>
<dbReference type="EMBL" id="JASJQH010000982">
    <property type="protein sequence ID" value="KAK9762370.1"/>
    <property type="molecule type" value="Genomic_DNA"/>
</dbReference>
<feature type="compositionally biased region" description="Basic and acidic residues" evidence="3">
    <location>
        <begin position="377"/>
        <end position="393"/>
    </location>
</feature>
<dbReference type="Gene3D" id="1.10.287.2720">
    <property type="match status" value="1"/>
</dbReference>
<dbReference type="Gene3D" id="3.30.70.3490">
    <property type="match status" value="1"/>
</dbReference>